<dbReference type="Gene3D" id="3.40.220.10">
    <property type="entry name" value="Leucine Aminopeptidase, subunit E, domain 1"/>
    <property type="match status" value="2"/>
</dbReference>
<sequence>QQSVLQRSQHSVELGDGPLVFTVRGSLEPLSSSPKSTPTPSQNFTTTTQSHQPIPASTPPSSGEEYELHFDAYLLRYLKESPKAGRELEETLASVACSAQLYPEDGRVLVRRLTQPGAVKGDGVKKWEDEVDKLFKGLQERYPCHFEFNPHKMKALLQYRRSQQIIDEVKVYSEAGMAVVVGERSQIDARLSDIENRPSVREKQISTCQLAEAKLCLLWKDIEHFLRQDFPGVKVTKGNAGQLVLEGSVEEIHKARDSVYEKEKLVLERSVSDMSPHLLTFLRKSYGDPGALGDFLGVGDKLEIELRDTELRLFSLFTDYLDETEKALQGKFMEVNIDLPYCSIVPSELQSKLKSKENEVNQGQCRAQVMFGSGSTVCLLGHTKEVEELREAVTLFLVYQSNVQRIVDLPFPELAEKLPELLQQHGFDYSGVTFHPLTSSSESMAMLEGPPSKVTEVKNWLGSFLDSHLQHTETLGTERYCVGHSQFEDLYCKDAQILASLSLSEESTIFASYCLHDGLQVLVCQGDITKQDADALVNAANEDLDHCGGVAAALSKAGGPEVQRESSAIVKQWGKIPTGDVIVTTGGNLNCKKLLHAVGPVGRISGGNEKVLLEKTVKTALDLAEIMKFKSIAIPCISSGTFGVPVRVCSEAIVTAVKEFGSQGGRSLSRIILIDTRKEVVLAMQVACDRLLQAISTGNSTPRDFGFPMDFADTGSGATAGGAGESVHVEIVQGTIETQQVDALVSPMYGHNPLSTRIGNALFTTVGVQLASRFREEAAEETLPGETVMVEDLPALPSKAVIFLNLFPWGNDPNGTPVEVLRMAIKETLTSCENRGFDSVAFPVLGSGIALRFPESVVAQVLQEEVHDFKLNRARKTPFLVRIVIHPHDQESIMAFKCFQEILKLSEDVHQSDQVSTKRIVLLGKTGTGKSHLANTILGEQLFEPNDSPNSGTKQCVAETRSVNGRSITLIDTPGFFDVERKEDEVKPEIMKCITECAPGPHAFLILLKVDKFTEQEKDVIAKIRQCFTEDALKFAVVVFTHGAQLPKGMTIKEFVSQNEDLSHLVNECGGRCHVFDNKYWNNKQPDEYRSNQFQVAELLNTIEKMVMENNGDCYTNEMLRAVEEEMQHEEKRIRLLSKEREIREQAKVSVFQKFRIRYCNRSIVRSYAWCASNDYVSCHGCDDNADSCNNSKACNGSNRRGISSNNWIKHRCRS</sequence>
<dbReference type="SUPFAM" id="SSF52949">
    <property type="entry name" value="Macro domain-like"/>
    <property type="match status" value="2"/>
</dbReference>
<evidence type="ECO:0000256" key="4">
    <source>
        <dbReference type="SAM" id="MobiDB-lite"/>
    </source>
</evidence>
<keyword evidence="3" id="KW-0342">GTP-binding</keyword>
<evidence type="ECO:0000256" key="2">
    <source>
        <dbReference type="ARBA" id="ARBA00022741"/>
    </source>
</evidence>
<dbReference type="Pfam" id="PF04548">
    <property type="entry name" value="AIG1"/>
    <property type="match status" value="1"/>
</dbReference>
<feature type="region of interest" description="Disordered" evidence="4">
    <location>
        <begin position="23"/>
        <end position="64"/>
    </location>
</feature>
<gene>
    <name evidence="7" type="ORF">FSCOSCO3_A020231</name>
</gene>
<organism evidence="7 8">
    <name type="scientific">Scomber scombrus</name>
    <name type="common">Atlantic mackerel</name>
    <name type="synonym">Scomber vernalis</name>
    <dbReference type="NCBI Taxonomy" id="13677"/>
    <lineage>
        <taxon>Eukaryota</taxon>
        <taxon>Metazoa</taxon>
        <taxon>Chordata</taxon>
        <taxon>Craniata</taxon>
        <taxon>Vertebrata</taxon>
        <taxon>Euteleostomi</taxon>
        <taxon>Actinopterygii</taxon>
        <taxon>Neopterygii</taxon>
        <taxon>Teleostei</taxon>
        <taxon>Neoteleostei</taxon>
        <taxon>Acanthomorphata</taxon>
        <taxon>Pelagiaria</taxon>
        <taxon>Scombriformes</taxon>
        <taxon>Scombridae</taxon>
        <taxon>Scomber</taxon>
    </lineage>
</organism>
<dbReference type="SMART" id="SM00506">
    <property type="entry name" value="A1pp"/>
    <property type="match status" value="2"/>
</dbReference>
<feature type="non-terminal residue" evidence="7">
    <location>
        <position position="1"/>
    </location>
</feature>
<dbReference type="Proteomes" id="UP001314229">
    <property type="component" value="Unassembled WGS sequence"/>
</dbReference>
<evidence type="ECO:0000259" key="6">
    <source>
        <dbReference type="PROSITE" id="PS51720"/>
    </source>
</evidence>
<evidence type="ECO:0000313" key="7">
    <source>
        <dbReference type="EMBL" id="CAK6982352.1"/>
    </source>
</evidence>
<feature type="domain" description="Macro" evidence="5">
    <location>
        <begin position="508"/>
        <end position="692"/>
    </location>
</feature>
<feature type="compositionally biased region" description="Low complexity" evidence="4">
    <location>
        <begin position="26"/>
        <end position="50"/>
    </location>
</feature>
<keyword evidence="2" id="KW-0547">Nucleotide-binding</keyword>
<dbReference type="CDD" id="cd01852">
    <property type="entry name" value="AIG1"/>
    <property type="match status" value="1"/>
</dbReference>
<dbReference type="PROSITE" id="PS51720">
    <property type="entry name" value="G_AIG1"/>
    <property type="match status" value="1"/>
</dbReference>
<feature type="domain" description="AIG1-type G" evidence="6">
    <location>
        <begin position="915"/>
        <end position="1124"/>
    </location>
</feature>
<dbReference type="PROSITE" id="PS51154">
    <property type="entry name" value="MACRO"/>
    <property type="match status" value="2"/>
</dbReference>
<feature type="domain" description="Macro" evidence="5">
    <location>
        <begin position="716"/>
        <end position="904"/>
    </location>
</feature>
<keyword evidence="8" id="KW-1185">Reference proteome</keyword>
<dbReference type="CDD" id="cd02907">
    <property type="entry name" value="Macro_Af1521_BAL-like"/>
    <property type="match status" value="1"/>
</dbReference>
<dbReference type="PANTHER" id="PTHR10903:SF62">
    <property type="entry name" value="GTPASE IMAP FAMILY MEMBER 4-LIKE-RELATED"/>
    <property type="match status" value="1"/>
</dbReference>
<evidence type="ECO:0000259" key="5">
    <source>
        <dbReference type="PROSITE" id="PS51154"/>
    </source>
</evidence>
<dbReference type="InterPro" id="IPR002589">
    <property type="entry name" value="Macro_dom"/>
</dbReference>
<comment type="similarity">
    <text evidence="1">Belongs to the TRAFAC class TrmE-Era-EngA-EngB-Septin-like GTPase superfamily. AIG1/Toc34/Toc159-like paraseptin GTPase family. IAN subfamily.</text>
</comment>
<comment type="caution">
    <text evidence="7">The sequence shown here is derived from an EMBL/GenBank/DDBJ whole genome shotgun (WGS) entry which is preliminary data.</text>
</comment>
<protein>
    <submittedName>
        <fullName evidence="7">LOW QUALITY PROTEIN: protein mono-ADP-ribosyltransferase PARP14-like</fullName>
    </submittedName>
</protein>
<dbReference type="SUPFAM" id="SSF52540">
    <property type="entry name" value="P-loop containing nucleoside triphosphate hydrolases"/>
    <property type="match status" value="1"/>
</dbReference>
<dbReference type="InterPro" id="IPR027417">
    <property type="entry name" value="P-loop_NTPase"/>
</dbReference>
<name>A0AAV1QHC7_SCOSC</name>
<dbReference type="PANTHER" id="PTHR10903">
    <property type="entry name" value="GTPASE, IMAP FAMILY MEMBER-RELATED"/>
    <property type="match status" value="1"/>
</dbReference>
<proteinExistence type="inferred from homology"/>
<dbReference type="AlphaFoldDB" id="A0AAV1QHC7"/>
<dbReference type="Pfam" id="PF01661">
    <property type="entry name" value="Macro"/>
    <property type="match status" value="2"/>
</dbReference>
<dbReference type="GO" id="GO:0005525">
    <property type="term" value="F:GTP binding"/>
    <property type="evidence" value="ECO:0007669"/>
    <property type="project" value="UniProtKB-KW"/>
</dbReference>
<dbReference type="InterPro" id="IPR006703">
    <property type="entry name" value="G_AIG1"/>
</dbReference>
<dbReference type="InterPro" id="IPR045058">
    <property type="entry name" value="GIMA/IAN/Toc"/>
</dbReference>
<dbReference type="InterPro" id="IPR043472">
    <property type="entry name" value="Macro_dom-like"/>
</dbReference>
<dbReference type="EMBL" id="CAWUFR010000999">
    <property type="protein sequence ID" value="CAK6982352.1"/>
    <property type="molecule type" value="Genomic_DNA"/>
</dbReference>
<evidence type="ECO:0000256" key="3">
    <source>
        <dbReference type="ARBA" id="ARBA00023134"/>
    </source>
</evidence>
<evidence type="ECO:0000313" key="8">
    <source>
        <dbReference type="Proteomes" id="UP001314229"/>
    </source>
</evidence>
<dbReference type="FunFam" id="3.40.50.300:FF:000366">
    <property type="entry name" value="GTPase, IMAP family member 2"/>
    <property type="match status" value="1"/>
</dbReference>
<dbReference type="Gene3D" id="3.40.50.300">
    <property type="entry name" value="P-loop containing nucleotide triphosphate hydrolases"/>
    <property type="match status" value="1"/>
</dbReference>
<reference evidence="7 8" key="1">
    <citation type="submission" date="2024-01" db="EMBL/GenBank/DDBJ databases">
        <authorList>
            <person name="Alioto T."/>
            <person name="Alioto T."/>
            <person name="Gomez Garrido J."/>
        </authorList>
    </citation>
    <scope>NUCLEOTIDE SEQUENCE [LARGE SCALE GENOMIC DNA]</scope>
</reference>
<evidence type="ECO:0000256" key="1">
    <source>
        <dbReference type="ARBA" id="ARBA00008535"/>
    </source>
</evidence>
<accession>A0AAV1QHC7</accession>